<sequence length="257" mass="28084">MTAVSLSSSSSLSSLLDAWDRQQAAYIAEREARFNAQLEVLALAAGQDFHVVDLACGPGSLSLRILQRFPQARVTAIDLDPLLLAVARGSLAAYGDRIRILQADLADPACFAALSGPAPQAAVSSTALHWLMPEQQLALYRNVAGLLADGGVFLNADHQRYDHRQPRLKALAERHDEQTQQRAWDNGVEDWDRWFANALQSPALAAYQAERDALFAGRPVPPPTPVDFQLAALRQAGFSEVGTVWQLLDDYVIAGWK</sequence>
<accession>A0A1C3HAI5</accession>
<dbReference type="CDD" id="cd02440">
    <property type="entry name" value="AdoMet_MTases"/>
    <property type="match status" value="1"/>
</dbReference>
<reference evidence="5" key="1">
    <citation type="submission" date="2016-05" db="EMBL/GenBank/DDBJ databases">
        <authorList>
            <person name="Cock P.J.A."/>
            <person name="Cock P.J.A."/>
        </authorList>
    </citation>
    <scope>NUCLEOTIDE SEQUENCE</scope>
    <source>
        <strain evidence="5">PWN146_assembly</strain>
    </source>
</reference>
<dbReference type="Pfam" id="PF13649">
    <property type="entry name" value="Methyltransf_25"/>
    <property type="match status" value="1"/>
</dbReference>
<dbReference type="InterPro" id="IPR029063">
    <property type="entry name" value="SAM-dependent_MTases_sf"/>
</dbReference>
<evidence type="ECO:0000256" key="1">
    <source>
        <dbReference type="ARBA" id="ARBA00022603"/>
    </source>
</evidence>
<dbReference type="PANTHER" id="PTHR43861">
    <property type="entry name" value="TRANS-ACONITATE 2-METHYLTRANSFERASE-RELATED"/>
    <property type="match status" value="1"/>
</dbReference>
<protein>
    <submittedName>
        <fullName evidence="5">C-methyltransferase CouO</fullName>
        <ecNumber evidence="5">2.1.1.-</ecNumber>
    </submittedName>
</protein>
<dbReference type="EC" id="2.1.1.-" evidence="5"/>
<keyword evidence="2 5" id="KW-0808">Transferase</keyword>
<name>A0A1C3HAI5_SERMA</name>
<dbReference type="GO" id="GO:0032259">
    <property type="term" value="P:methylation"/>
    <property type="evidence" value="ECO:0007669"/>
    <property type="project" value="UniProtKB-KW"/>
</dbReference>
<dbReference type="Gene3D" id="3.40.50.150">
    <property type="entry name" value="Vaccinia Virus protein VP39"/>
    <property type="match status" value="1"/>
</dbReference>
<dbReference type="InterPro" id="IPR041698">
    <property type="entry name" value="Methyltransf_25"/>
</dbReference>
<proteinExistence type="predicted"/>
<organism evidence="5">
    <name type="scientific">Serratia marcescens</name>
    <dbReference type="NCBI Taxonomy" id="615"/>
    <lineage>
        <taxon>Bacteria</taxon>
        <taxon>Pseudomonadati</taxon>
        <taxon>Pseudomonadota</taxon>
        <taxon>Gammaproteobacteria</taxon>
        <taxon>Enterobacterales</taxon>
        <taxon>Yersiniaceae</taxon>
        <taxon>Serratia</taxon>
    </lineage>
</organism>
<dbReference type="AlphaFoldDB" id="A0A1C3HAI5"/>
<dbReference type="EMBL" id="LT575490">
    <property type="protein sequence ID" value="SAY42036.1"/>
    <property type="molecule type" value="Genomic_DNA"/>
</dbReference>
<dbReference type="SUPFAM" id="SSF53335">
    <property type="entry name" value="S-adenosyl-L-methionine-dependent methyltransferases"/>
    <property type="match status" value="1"/>
</dbReference>
<keyword evidence="1 5" id="KW-0489">Methyltransferase</keyword>
<evidence type="ECO:0000259" key="4">
    <source>
        <dbReference type="Pfam" id="PF13649"/>
    </source>
</evidence>
<evidence type="ECO:0000313" key="5">
    <source>
        <dbReference type="EMBL" id="SAY42036.1"/>
    </source>
</evidence>
<feature type="domain" description="Methyltransferase" evidence="4">
    <location>
        <begin position="51"/>
        <end position="151"/>
    </location>
</feature>
<dbReference type="PANTHER" id="PTHR43861:SF1">
    <property type="entry name" value="TRANS-ACONITATE 2-METHYLTRANSFERASE"/>
    <property type="match status" value="1"/>
</dbReference>
<evidence type="ECO:0000256" key="3">
    <source>
        <dbReference type="ARBA" id="ARBA00022691"/>
    </source>
</evidence>
<dbReference type="GO" id="GO:0008168">
    <property type="term" value="F:methyltransferase activity"/>
    <property type="evidence" value="ECO:0007669"/>
    <property type="project" value="UniProtKB-KW"/>
</dbReference>
<evidence type="ECO:0000256" key="2">
    <source>
        <dbReference type="ARBA" id="ARBA00022679"/>
    </source>
</evidence>
<keyword evidence="3" id="KW-0949">S-adenosyl-L-methionine</keyword>
<gene>
    <name evidence="5" type="primary">couO</name>
    <name evidence="5" type="ORF">PWN146_00714</name>
</gene>